<proteinExistence type="inferred from homology"/>
<evidence type="ECO:0000256" key="7">
    <source>
        <dbReference type="PROSITE-ProRule" id="PRU00104"/>
    </source>
</evidence>
<feature type="compositionally biased region" description="Low complexity" evidence="9">
    <location>
        <begin position="2177"/>
        <end position="2191"/>
    </location>
</feature>
<feature type="compositionally biased region" description="Acidic residues" evidence="9">
    <location>
        <begin position="3101"/>
        <end position="3114"/>
    </location>
</feature>
<feature type="region of interest" description="Disordered" evidence="9">
    <location>
        <begin position="2560"/>
        <end position="2625"/>
    </location>
</feature>
<dbReference type="SUPFAM" id="SSF56204">
    <property type="entry name" value="Hect, E3 ligase catalytic domain"/>
    <property type="match status" value="1"/>
</dbReference>
<dbReference type="InterPro" id="IPR050409">
    <property type="entry name" value="E3_ubiq-protein_ligase"/>
</dbReference>
<dbReference type="FunFam" id="3.30.2160.10:FF:000001">
    <property type="entry name" value="E3 ubiquitin-protein ligase NEDD4-like"/>
    <property type="match status" value="1"/>
</dbReference>
<dbReference type="InterPro" id="IPR000569">
    <property type="entry name" value="HECT_dom"/>
</dbReference>
<organism evidence="12 13">
    <name type="scientific">Chlorella vulgaris</name>
    <name type="common">Green alga</name>
    <dbReference type="NCBI Taxonomy" id="3077"/>
    <lineage>
        <taxon>Eukaryota</taxon>
        <taxon>Viridiplantae</taxon>
        <taxon>Chlorophyta</taxon>
        <taxon>core chlorophytes</taxon>
        <taxon>Trebouxiophyceae</taxon>
        <taxon>Chlorellales</taxon>
        <taxon>Chlorellaceae</taxon>
        <taxon>Chlorella clade</taxon>
        <taxon>Chlorella</taxon>
    </lineage>
</organism>
<feature type="region of interest" description="Disordered" evidence="9">
    <location>
        <begin position="514"/>
        <end position="564"/>
    </location>
</feature>
<evidence type="ECO:0000259" key="10">
    <source>
        <dbReference type="PROSITE" id="PS50030"/>
    </source>
</evidence>
<dbReference type="PROSITE" id="PS50237">
    <property type="entry name" value="HECT"/>
    <property type="match status" value="1"/>
</dbReference>
<feature type="compositionally biased region" description="Low complexity" evidence="9">
    <location>
        <begin position="797"/>
        <end position="881"/>
    </location>
</feature>
<dbReference type="InterPro" id="IPR010309">
    <property type="entry name" value="E3_Ub_ligase_DUF908"/>
</dbReference>
<feature type="region of interest" description="Disordered" evidence="9">
    <location>
        <begin position="1925"/>
        <end position="1945"/>
    </location>
</feature>
<feature type="compositionally biased region" description="Low complexity" evidence="9">
    <location>
        <begin position="1745"/>
        <end position="1757"/>
    </location>
</feature>
<feature type="compositionally biased region" description="Low complexity" evidence="9">
    <location>
        <begin position="766"/>
        <end position="775"/>
    </location>
</feature>
<feature type="region of interest" description="Disordered" evidence="9">
    <location>
        <begin position="2851"/>
        <end position="2873"/>
    </location>
</feature>
<dbReference type="InterPro" id="IPR010314">
    <property type="entry name" value="E3_Ub_ligase_DUF913"/>
</dbReference>
<comment type="similarity">
    <text evidence="6">Belongs to the UPL family. TOM1/PTR1 subfamily.</text>
</comment>
<feature type="region of interest" description="Disordered" evidence="9">
    <location>
        <begin position="3790"/>
        <end position="3966"/>
    </location>
</feature>
<evidence type="ECO:0000259" key="11">
    <source>
        <dbReference type="PROSITE" id="PS50237"/>
    </source>
</evidence>
<gene>
    <name evidence="12" type="ORF">D9Q98_008953</name>
</gene>
<dbReference type="FunFam" id="3.30.2410.10:FF:000010">
    <property type="entry name" value="E3 ubiquitin-protein ligase UPL1"/>
    <property type="match status" value="1"/>
</dbReference>
<reference evidence="12" key="2">
    <citation type="submission" date="2020-11" db="EMBL/GenBank/DDBJ databases">
        <authorList>
            <person name="Cecchin M."/>
            <person name="Marcolungo L."/>
            <person name="Rossato M."/>
            <person name="Girolomoni L."/>
            <person name="Cosentino E."/>
            <person name="Cuine S."/>
            <person name="Li-Beisson Y."/>
            <person name="Delledonne M."/>
            <person name="Ballottari M."/>
        </authorList>
    </citation>
    <scope>NUCLEOTIDE SEQUENCE</scope>
    <source>
        <strain evidence="12">211/11P</strain>
        <tissue evidence="12">Whole cell</tissue>
    </source>
</reference>
<dbReference type="GO" id="GO:0006511">
    <property type="term" value="P:ubiquitin-dependent protein catabolic process"/>
    <property type="evidence" value="ECO:0007669"/>
    <property type="project" value="TreeGrafter"/>
</dbReference>
<feature type="compositionally biased region" description="Gly residues" evidence="9">
    <location>
        <begin position="2594"/>
        <end position="2610"/>
    </location>
</feature>
<feature type="compositionally biased region" description="Low complexity" evidence="9">
    <location>
        <begin position="3219"/>
        <end position="3229"/>
    </location>
</feature>
<dbReference type="EC" id="2.3.2.26" evidence="3"/>
<dbReference type="Proteomes" id="UP001055712">
    <property type="component" value="Unassembled WGS sequence"/>
</dbReference>
<feature type="compositionally biased region" description="Low complexity" evidence="9">
    <location>
        <begin position="2115"/>
        <end position="2158"/>
    </location>
</feature>
<accession>A0A9D4YTI9</accession>
<feature type="region of interest" description="Disordered" evidence="9">
    <location>
        <begin position="750"/>
        <end position="775"/>
    </location>
</feature>
<feature type="region of interest" description="Disordered" evidence="9">
    <location>
        <begin position="3321"/>
        <end position="3350"/>
    </location>
</feature>
<evidence type="ECO:0000256" key="2">
    <source>
        <dbReference type="ARBA" id="ARBA00004906"/>
    </source>
</evidence>
<feature type="compositionally biased region" description="Pro residues" evidence="9">
    <location>
        <begin position="106"/>
        <end position="118"/>
    </location>
</feature>
<dbReference type="Gene3D" id="3.30.2410.10">
    <property type="entry name" value="Hect, E3 ligase catalytic domain"/>
    <property type="match status" value="1"/>
</dbReference>
<dbReference type="InterPro" id="IPR009060">
    <property type="entry name" value="UBA-like_sf"/>
</dbReference>
<dbReference type="CDD" id="cd14327">
    <property type="entry name" value="UBA_atUPL1_2_like"/>
    <property type="match status" value="1"/>
</dbReference>
<comment type="pathway">
    <text evidence="2">Protein modification; protein ubiquitination.</text>
</comment>
<reference evidence="12" key="1">
    <citation type="journal article" date="2019" name="Plant J.">
        <title>Chlorella vulgaris genome assembly and annotation reveals the molecular basis for metabolic acclimation to high light conditions.</title>
        <authorList>
            <person name="Cecchin M."/>
            <person name="Marcolungo L."/>
            <person name="Rossato M."/>
            <person name="Girolomoni L."/>
            <person name="Cosentino E."/>
            <person name="Cuine S."/>
            <person name="Li-Beisson Y."/>
            <person name="Delledonne M."/>
            <person name="Ballottari M."/>
        </authorList>
    </citation>
    <scope>NUCLEOTIDE SEQUENCE</scope>
    <source>
        <strain evidence="12">211/11P</strain>
    </source>
</reference>
<dbReference type="InterPro" id="IPR025527">
    <property type="entry name" value="HUWE1/Rev1_UBM"/>
</dbReference>
<dbReference type="Gene3D" id="3.90.1750.10">
    <property type="entry name" value="Hect, E3 ligase catalytic domains"/>
    <property type="match status" value="1"/>
</dbReference>
<dbReference type="SMART" id="SM00119">
    <property type="entry name" value="HECTc"/>
    <property type="match status" value="1"/>
</dbReference>
<feature type="active site" description="Glycyl thioester intermediate" evidence="7">
    <location>
        <position position="4612"/>
    </location>
</feature>
<keyword evidence="13" id="KW-1185">Reference proteome</keyword>
<evidence type="ECO:0000256" key="6">
    <source>
        <dbReference type="ARBA" id="ARBA00034494"/>
    </source>
</evidence>
<evidence type="ECO:0000256" key="9">
    <source>
        <dbReference type="SAM" id="MobiDB-lite"/>
    </source>
</evidence>
<sequence length="4645" mass="478627">MRVKARRSVEAPEAVRAAVEAVVSQPLDAVGDALQGFTWEFESKGDVHHWVQLFDHFDAYFDKHLKGRHDLCLDYVEATAVAAPEAAAGTSQSASGGASSSGAVPPQQPQQPQQPDPPFPSAAVLSILRVTALILEGCSNKHLYSSYEYLSLLLAAPDADVVLATLHALAAFVRKSMSPSTRWSGSEGLNARLMVLAGSWGSGEEVPDLLTCARGGSLPSPPTSLHFQFYAAKGSAAAAAAAAAEADAGEGVAQAHGGGVRIINVPAVDRRPETDHQLLEQLVREYGLPVDKRFALLHKIRTARAFAAPESRQVLLRLRLISFYVAFQSNPSPTDIVALFQGAPDFVHQLAALLRQEAQVPDDIQTLALRSLAVQLLDRSRHSAVIAALSGGEQSGLLSLLIHGAVASLTGREAAPVQYSQAFVEALLSMVGALVTSTSGTTALSDASLVPALLPLLQHRDPAHLALVSSTVRILEAFMDFSPASSGLFRELGGLRMMVDRLRYEVEQPAEVSSAAAASSAPAPSTALGTSGSGSGEAMVTEAGAASGAPPQHAAAAGAAQPPQKTVPYGRRLLLKSLLRAIAMASYTPNGAQRADEREAAELYACVKIIFQRSKEFGGGLFALSASVVADTIHHDPLVYSTLDAAGLPQAFLDSVAGGVLVSMEAVAAVPHTLMALCLNSGGLKLVKESKALRCLVPIFSSKQYVKALQGESSVVLGAGLDELLRHVPQLRPDGVDVVIRILRRQCMLGGEPNPPKPPPAPPAAPAAAAGEAAAGEAAPVAEAAAEAAGQGAAAMETDAAAQSASQPAAPAEAAMEVEAQAQQAPAEQEAEPMTAEPAAAVPAPAEAHATAAAAGAVAAEPAGEQAQPAAVQGGAAGEAAAENEEEEEVEEVLAEDPEAETYLVECVTYTARMLESMLTSAETAKLFVERGGVELLLTLYRLPRLPPTFGSTNASHSLLVSFRVFTTHHASAQLPHIFGLLRAALLTQLDAALAAARQVGGACVPLLPAQQREAYIRQVSSTEGLAALAATVVRNASSVLKDISNGDMSVILKLGELERMVLWQAAVADEWRLEHAAAKAAEEKAAATAAAAPGGDQEMVDSAAAAAGGAAASASASAAAGPADEACAALAAADSAAAAKEKEKKRKSPEELSCDILLHFAHTARAFDQAVAKAIHVPVRRREEAAAQPTMAMRAAAVNLAVVLRRNFDFQGLEVPGDKGKAPAGEQGGNPYATPEACRVRYLSRVLDASFNILFDGRRRTTHTLVYNYFMATGGMRSFLKQFEACLELLRQLPPEPAASAAAAAAGGATLAPQQAQQAGQQQQDTEMADTAGPAAALEGGTAGGTDATGGTATQPISPAKAYRQSVEAAVGTFLVLMTNMSHAPMVVNSPNSANHITAPLPGAVDGAAKPAEDAPSFMRRAWGVLLAAVLPLWNDPALLAAHGDKIVQSVVSVLRNCTENAAQLAAAMAAAARSGARGAAPALADPARVQQIAEMGFSRAQAEEALRRNGNHVELAMEWLIVNPEAAAAAEAAATAGGAAAQHQVDDQALAQMVAATLSVGGAKPGAQQEGVEEVPTATMPDTPALVDSAVNLIKASPRSAFYVCDLLKAHSAQSSKHRQTVLERLMWHLSAASSPTDAQLFAPAHVAALLLSEVAASREVAAEKGFASIALDAVDAWTSAHLPPPTAALPAADGGKPSRHAVAGGAEPAAVPAVPVPRWVDTLLLSLDILASTPPKPPPPAASTSGRAGSSGRAMMDAIRGSVAEMERILGLPLAVGEERGGAEQPAAQAAAQAEAEPAQPAAATPAAAGAGAEAAAAGVHADSGSAPEVTSQAAEAVAGSEQQTPNRPPQAGAEDAAPAAPQRQQGSAEAQQSPEEQVFGALAAAVQQYSTGGSLNEQEQQRTVEVCLRLLRHLHSWGASWTPQEPAAVPPAATADPSTAAGSEAAAAAAAAATAQEASLLSPDPRSTLHAVVQLLARLTKDHALAEKVLAARGHVQLLTLPPAAFRPELEPFMAAVFRHILEDPSTLQAAMEAEIRSTLNEKGRSGSYAYSRNPAGGLSLPMRTFLTALAPVAARQPCVFVAACRATVEIKDMGGLAGRRTTVVLKKKQQQQQEAAAAPAAPAAAGAAGPSGGSPPQAQERDTATPAPVAGSAPGAAVAADAAAATTAPAAAARATPAPATGVARRSGAARPAAEVGEQPGSPPAVQGAVTPAPPKTAGKSAKKVPPSFLEVIDCLVDVLLRYNEPPAELEAQGKDSGSAAQPSARAGDVHVVANDDGTVDLVPSAAAAAAAAQKKLAEEQEAQKPLTPGQKEVAVQCFALRLLSDFTLMYQHCVGVLLKRDTDLGAKEVVSLRSSMKKADKDRSAGVASPQQGLFRHIMDVQLALAPAAVPRGMSQGMGPAASYLLLAICIRSAEGRRRIVSEIVSTLLPEEQQAQQGNRSGGSAAPTAALLAAADESPYISKPGCPLPFKVKAFVDLAASLLSTTSRSSPSSASASSSQQQTQAVSAEIVRAMKEAGMVRALTAALQQLDLDHPQAIKAIHAILRPMEILTRASPKRPSTSPTAGADAATAAGAAGGAAASPASGRPAGGRGGEASRGGGEGVPGATPAGEAPEAGRQALQAAEAALENLDRDRARAERRTIEEAIEGLMAEEEALLGSDADMLEGGSGGSSEGGSFDSQDHDGGSGMSGDSDDDGEGMSSSSDEMEEEGGGDGVPLVVDIETSDDEHPGDGGSTEESDSGLGSSDDDSGMDSSDMGSDHDRDEDEEAELAAAEDEAMEDEEDGMGLHGEDEQGDEEDGEEDEEDEVGLVLGDGAQTPDMEDDYYEEADELLGDEDDDVYLDEAIADDEQDEEAEALRQPVDFGGPDAVAATRADARTAQLEAMLDEYGLLRSRNRSYVRGSRRSGSGAAALSAGAAPATQHPLLLRPPSAGGSSAAAASALAVPSSGASTGRFEAIYRAALAQGMDPAEASIMQQAMALSGLDPTASLAAGPYARIGGSTDAGAFGRTAAGAGTRWGDGDAAAAGAFSSLAQSLERAAAEVFDEQRAAAEAAAAEGRRQPTAAGVVAAAVAAAVAAEEAEGAGAEEGHRMEGSSEEEGEEEEEDREGEAGGRQVEEEAAADAAEAPAAAEQRAEPAAAAAAAPIPGRAAPGGGGTGRITADVFAQAMAAVMNPGQQPPAAAAQPAPPPAPAPAAAAARTGGDADMQDASRDAAAAAAPAVAPALEAPATAGAAAEPGGDGGGIDPAVLRAAEAAGIDAAFLEALPPELRSEVLAGAGIRVPPPQTAAPAAAPAAPAPAAPAAAAAAAAPAPAAGEGAQPAAEPAAPVAASAPSGGDNEPEAMEGIDPEFLAALPAELQAEVMEQQRRERRLRAEAARRREAQAGAIAAAAAAAAAGGGAAGAAAAPGEAAGGAAEAAAGGPAAANAAAAGGGGGAAPADMDFASLLASFPPDVREEVLMSADEALLATLPPALMAEAQSLQARMQRHMARNAAMSDAMQAAAQQAAAAAGALQPGEEVRMRLVYDGRSRQPRIEYVGSGRRGGRGAAAAAAAAVAATTFGAAPAALPSKVEGAVAEPPVQMDEDGLLTLVRLLQLGQPLGKGQLQRLFHNLCANTQTRESLLRLLLSILRGPLTSDELDVVGGAMDADGMRPLTEGPVINLGLAPAHEGASVPQLVSKRVLELLSYLCRRVWHHSKVPGALVMLHAPELEAVAAKAAARLDKKGKGKRPLDDSDAAAAHERPCLEVLLGMPSRTVSRRSEGHMVQSLELLSSLLRPFEDEAVERQEKQHRERQEKEKKAKEEAEKQRALQEQEQSAAAMQPDQAQPGAPAAEASPGGSGTQQPLAAETAAVDAPRDVAGASAAAAAPAHTAQQQQEAPAAGEASGAAAAPQQQAAGQAGVSPAPAAAAAKDGAGPSSAQEPAAAGGAAAAAEPADGSGKEEEDEEQRAAEQKREEEERLHKQYMSAFDAVPLPLLLQLPALMAEDWVADRPASVLKMVIQGLNVVRPSFFVPSLSQLAASMLHLASVAEGGLRQLAGMDPQSASVLTTGVARYGKLMLRPASCFWENVGQMVIEQRKRAPAEAVEEFRCDALAVLEDLCSQLEPLWTQLSHVAAQLEAGLKISQAADVTKVLPPGAAQVQPLVEVFFVLADVRSKLKPPPEEGAVDRLASFSAGDRAASMSLDMQSPTASQISSMSGAMIARTTSATAESRSAFMQFAEQHRRLINVLVHHKPELLQTSMSLLLRAPKLLDFDNKRAYFRTQVKDSEAQSHYGSMRLHVRREHVFEDSFYQLRMRSTEEMRAKLNVVFTGEEGVDAGGVTREWYQVMSREMFNPQFSLFMPVPEGGTTFQPNPNSVIQNDEARGTNHLDFFKFVGRVVAKALYDGQLVDAHFTRSFYKHVLGQPLTYGDIEAVDPEFYRTLRWMLENDITDVLDLVFAEETDYFGRKSVVELRPGGKDIKVTNDNKGEYVNAVARHRMTTAIRPQIDAFLKGFWEIVPRKLISLFNDHELELLICGLPEIDVDDLRANTEYTGYTAASPVVQWFWELVREMDKQDLALLVQFVTGTSKVPLDGFKALQGVHGPQRFQIHKAYGAADRLPSAHTCFNQLDMLEYESKEQLRDRLLLAIHEGSEGFGFA</sequence>
<feature type="compositionally biased region" description="Low complexity" evidence="9">
    <location>
        <begin position="3866"/>
        <end position="3944"/>
    </location>
</feature>
<feature type="region of interest" description="Disordered" evidence="9">
    <location>
        <begin position="1783"/>
        <end position="1879"/>
    </location>
</feature>
<feature type="compositionally biased region" description="Acidic residues" evidence="9">
    <location>
        <begin position="2851"/>
        <end position="2861"/>
    </location>
</feature>
<dbReference type="Gene3D" id="1.10.8.10">
    <property type="entry name" value="DNA helicase RuvA subunit, C-terminal domain"/>
    <property type="match status" value="1"/>
</dbReference>
<evidence type="ECO:0000256" key="1">
    <source>
        <dbReference type="ARBA" id="ARBA00000885"/>
    </source>
</evidence>
<feature type="coiled-coil region" evidence="8">
    <location>
        <begin position="2627"/>
        <end position="2659"/>
    </location>
</feature>
<dbReference type="EMBL" id="SIDB01000012">
    <property type="protein sequence ID" value="KAI3425184.1"/>
    <property type="molecule type" value="Genomic_DNA"/>
</dbReference>
<dbReference type="Pfam" id="PF14377">
    <property type="entry name" value="UBM"/>
    <property type="match status" value="3"/>
</dbReference>
<feature type="compositionally biased region" description="Low complexity" evidence="9">
    <location>
        <begin position="1853"/>
        <end position="1872"/>
    </location>
</feature>
<dbReference type="GO" id="GO:0000209">
    <property type="term" value="P:protein polyubiquitination"/>
    <property type="evidence" value="ECO:0007669"/>
    <property type="project" value="TreeGrafter"/>
</dbReference>
<dbReference type="OrthoDB" id="8068875at2759"/>
<evidence type="ECO:0000256" key="3">
    <source>
        <dbReference type="ARBA" id="ARBA00012485"/>
    </source>
</evidence>
<dbReference type="PANTHER" id="PTHR11254">
    <property type="entry name" value="HECT DOMAIN UBIQUITIN-PROTEIN LIGASE"/>
    <property type="match status" value="1"/>
</dbReference>
<dbReference type="GO" id="GO:0005737">
    <property type="term" value="C:cytoplasm"/>
    <property type="evidence" value="ECO:0007669"/>
    <property type="project" value="TreeGrafter"/>
</dbReference>
<evidence type="ECO:0000256" key="8">
    <source>
        <dbReference type="SAM" id="Coils"/>
    </source>
</evidence>
<dbReference type="FunFam" id="3.90.1750.10:FF:000003">
    <property type="entry name" value="E3 ubiquitin-protein ligase UPL1"/>
    <property type="match status" value="1"/>
</dbReference>
<feature type="domain" description="UBA" evidence="10">
    <location>
        <begin position="1485"/>
        <end position="1525"/>
    </location>
</feature>
<feature type="region of interest" description="Disordered" evidence="9">
    <location>
        <begin position="3182"/>
        <end position="3229"/>
    </location>
</feature>
<feature type="region of interest" description="Disordered" evidence="9">
    <location>
        <begin position="797"/>
        <end position="896"/>
    </location>
</feature>
<feature type="compositionally biased region" description="Basic and acidic residues" evidence="9">
    <location>
        <begin position="3790"/>
        <end position="3818"/>
    </location>
</feature>
<feature type="compositionally biased region" description="Low complexity" evidence="9">
    <location>
        <begin position="1332"/>
        <end position="1341"/>
    </location>
</feature>
<dbReference type="GO" id="GO:0061630">
    <property type="term" value="F:ubiquitin protein ligase activity"/>
    <property type="evidence" value="ECO:0007669"/>
    <property type="project" value="UniProtKB-EC"/>
</dbReference>
<dbReference type="SMART" id="SM00165">
    <property type="entry name" value="UBA"/>
    <property type="match status" value="1"/>
</dbReference>
<feature type="compositionally biased region" description="Low complexity" evidence="9">
    <location>
        <begin position="1926"/>
        <end position="1945"/>
    </location>
</feature>
<feature type="compositionally biased region" description="Acidic residues" evidence="9">
    <location>
        <begin position="2799"/>
        <end position="2814"/>
    </location>
</feature>
<dbReference type="CDD" id="cd00078">
    <property type="entry name" value="HECTc"/>
    <property type="match status" value="1"/>
</dbReference>
<feature type="compositionally biased region" description="Low complexity" evidence="9">
    <location>
        <begin position="1786"/>
        <end position="1821"/>
    </location>
</feature>
<dbReference type="Pfam" id="PF06025">
    <property type="entry name" value="DUF913"/>
    <property type="match status" value="1"/>
</dbReference>
<dbReference type="Pfam" id="PF22562">
    <property type="entry name" value="UBA_7"/>
    <property type="match status" value="1"/>
</dbReference>
<dbReference type="SUPFAM" id="SSF46934">
    <property type="entry name" value="UBA-like"/>
    <property type="match status" value="1"/>
</dbReference>
<evidence type="ECO:0000256" key="4">
    <source>
        <dbReference type="ARBA" id="ARBA00022679"/>
    </source>
</evidence>
<feature type="region of interest" description="Disordered" evidence="9">
    <location>
        <begin position="3085"/>
        <end position="3164"/>
    </location>
</feature>
<feature type="compositionally biased region" description="Acidic residues" evidence="9">
    <location>
        <begin position="2741"/>
        <end position="2757"/>
    </location>
</feature>
<feature type="compositionally biased region" description="Acidic residues" evidence="9">
    <location>
        <begin position="882"/>
        <end position="896"/>
    </location>
</feature>
<dbReference type="FunFam" id="3.90.1750.10:FF:000026">
    <property type="entry name" value="E3 ubiquitin-protein ligase HACE1"/>
    <property type="match status" value="1"/>
</dbReference>
<feature type="compositionally biased region" description="Low complexity" evidence="9">
    <location>
        <begin position="87"/>
        <end position="105"/>
    </location>
</feature>
<feature type="region of interest" description="Disordered" evidence="9">
    <location>
        <begin position="1313"/>
        <end position="1358"/>
    </location>
</feature>
<feature type="compositionally biased region" description="Low complexity" evidence="9">
    <location>
        <begin position="2611"/>
        <end position="2625"/>
    </location>
</feature>
<feature type="compositionally biased region" description="Low complexity" evidence="9">
    <location>
        <begin position="3819"/>
        <end position="3843"/>
    </location>
</feature>
<keyword evidence="8" id="KW-0175">Coiled coil</keyword>
<feature type="compositionally biased region" description="Acidic residues" evidence="9">
    <location>
        <begin position="2769"/>
        <end position="2791"/>
    </location>
</feature>
<feature type="compositionally biased region" description="Low complexity" evidence="9">
    <location>
        <begin position="3321"/>
        <end position="3341"/>
    </location>
</feature>
<feature type="compositionally biased region" description="Low complexity" evidence="9">
    <location>
        <begin position="2565"/>
        <end position="2593"/>
    </location>
</feature>
<feature type="compositionally biased region" description="Basic and acidic residues" evidence="9">
    <location>
        <begin position="3954"/>
        <end position="3966"/>
    </location>
</feature>
<name>A0A9D4YTI9_CHLVU</name>
<protein>
    <recommendedName>
        <fullName evidence="3">HECT-type E3 ubiquitin transferase</fullName>
        <ecNumber evidence="3">2.3.2.26</ecNumber>
    </recommendedName>
</protein>
<feature type="compositionally biased region" description="Low complexity" evidence="9">
    <location>
        <begin position="1313"/>
        <end position="1325"/>
    </location>
</feature>
<dbReference type="Gene3D" id="3.30.2160.10">
    <property type="entry name" value="Hect, E3 ligase catalytic domain"/>
    <property type="match status" value="1"/>
</dbReference>
<feature type="region of interest" description="Disordered" evidence="9">
    <location>
        <begin position="1734"/>
        <end position="1757"/>
    </location>
</feature>
<feature type="compositionally biased region" description="Pro residues" evidence="9">
    <location>
        <begin position="753"/>
        <end position="765"/>
    </location>
</feature>
<dbReference type="Pfam" id="PF06012">
    <property type="entry name" value="DUF908"/>
    <property type="match status" value="1"/>
</dbReference>
<evidence type="ECO:0000313" key="13">
    <source>
        <dbReference type="Proteomes" id="UP001055712"/>
    </source>
</evidence>
<dbReference type="PANTHER" id="PTHR11254:SF67">
    <property type="entry name" value="E3 UBIQUITIN-PROTEIN LIGASE HUWE1"/>
    <property type="match status" value="1"/>
</dbReference>
<feature type="domain" description="HECT" evidence="11">
    <location>
        <begin position="4304"/>
        <end position="4645"/>
    </location>
</feature>
<dbReference type="InterPro" id="IPR015940">
    <property type="entry name" value="UBA"/>
</dbReference>
<comment type="catalytic activity">
    <reaction evidence="1">
        <text>S-ubiquitinyl-[E2 ubiquitin-conjugating enzyme]-L-cysteine + [acceptor protein]-L-lysine = [E2 ubiquitin-conjugating enzyme]-L-cysteine + N(6)-ubiquitinyl-[acceptor protein]-L-lysine.</text>
        <dbReference type="EC" id="2.3.2.26"/>
    </reaction>
</comment>
<feature type="region of interest" description="Disordered" evidence="9">
    <location>
        <begin position="2667"/>
        <end position="2827"/>
    </location>
</feature>
<feature type="region of interest" description="Disordered" evidence="9">
    <location>
        <begin position="87"/>
        <end position="118"/>
    </location>
</feature>
<dbReference type="Pfam" id="PF00632">
    <property type="entry name" value="HECT"/>
    <property type="match status" value="1"/>
</dbReference>
<feature type="region of interest" description="Disordered" evidence="9">
    <location>
        <begin position="2110"/>
        <end position="2158"/>
    </location>
</feature>
<keyword evidence="5 7" id="KW-0833">Ubl conjugation pathway</keyword>
<feature type="compositionally biased region" description="Low complexity" evidence="9">
    <location>
        <begin position="543"/>
        <end position="564"/>
    </location>
</feature>
<dbReference type="PROSITE" id="PS50030">
    <property type="entry name" value="UBA"/>
    <property type="match status" value="1"/>
</dbReference>
<evidence type="ECO:0000256" key="5">
    <source>
        <dbReference type="ARBA" id="ARBA00022786"/>
    </source>
</evidence>
<dbReference type="InterPro" id="IPR035983">
    <property type="entry name" value="Hect_E3_ubiquitin_ligase"/>
</dbReference>
<feature type="region of interest" description="Disordered" evidence="9">
    <location>
        <begin position="2177"/>
        <end position="2229"/>
    </location>
</feature>
<feature type="compositionally biased region" description="Low complexity" evidence="9">
    <location>
        <begin position="514"/>
        <end position="530"/>
    </location>
</feature>
<keyword evidence="4" id="KW-0808">Transferase</keyword>
<evidence type="ECO:0000313" key="12">
    <source>
        <dbReference type="EMBL" id="KAI3425184.1"/>
    </source>
</evidence>
<comment type="caution">
    <text evidence="12">The sequence shown here is derived from an EMBL/GenBank/DDBJ whole genome shotgun (WGS) entry which is preliminary data.</text>
</comment>
<feature type="compositionally biased region" description="Low complexity" evidence="9">
    <location>
        <begin position="3128"/>
        <end position="3156"/>
    </location>
</feature>